<reference evidence="2" key="1">
    <citation type="submission" date="2022-05" db="EMBL/GenBank/DDBJ databases">
        <authorList>
            <person name="Pankratov T."/>
        </authorList>
    </citation>
    <scope>NUCLEOTIDE SEQUENCE</scope>
    <source>
        <strain evidence="2">BP6-180914</strain>
    </source>
</reference>
<dbReference type="InterPro" id="IPR052186">
    <property type="entry name" value="Hydantoin_racemase-like"/>
</dbReference>
<dbReference type="AlphaFoldDB" id="A0AA41Z0X5"/>
<protein>
    <submittedName>
        <fullName evidence="2">Aspartate/glutamate racemase family protein</fullName>
    </submittedName>
</protein>
<sequence length="220" mass="23004">MGEILVINPNSSVAMTTSMDACLGIVRTATQHRIACSTLSRSPALISSDAHVAQVIPNILDEIAQRPADAYVVACFSDPGLTEARAATGKPVVGIAEAAYLTALSLGRRFGVVSLGPSSIARHFRYLRALQFDARLAGDRSIDANLDHLVGQGIVDTVVRVGRKLRDQDGADVIILGCAGLGLHREAVEAELGLAVVDPVQAGVAMAATMLDLRLTPKAA</sequence>
<dbReference type="InterPro" id="IPR015942">
    <property type="entry name" value="Asp/Glu/hydantoin_racemase"/>
</dbReference>
<accession>A0AA41Z0X5</accession>
<dbReference type="Gene3D" id="3.40.50.12500">
    <property type="match status" value="1"/>
</dbReference>
<gene>
    <name evidence="2" type="ORF">M8523_30030</name>
</gene>
<evidence type="ECO:0000313" key="3">
    <source>
        <dbReference type="Proteomes" id="UP001165667"/>
    </source>
</evidence>
<organism evidence="2 3">
    <name type="scientific">Lichenifustis flavocetrariae</name>
    <dbReference type="NCBI Taxonomy" id="2949735"/>
    <lineage>
        <taxon>Bacteria</taxon>
        <taxon>Pseudomonadati</taxon>
        <taxon>Pseudomonadota</taxon>
        <taxon>Alphaproteobacteria</taxon>
        <taxon>Hyphomicrobiales</taxon>
        <taxon>Lichenihabitantaceae</taxon>
        <taxon>Lichenifustis</taxon>
    </lineage>
</organism>
<comment type="caution">
    <text evidence="2">The sequence shown here is derived from an EMBL/GenBank/DDBJ whole genome shotgun (WGS) entry which is preliminary data.</text>
</comment>
<proteinExistence type="inferred from homology"/>
<dbReference type="RefSeq" id="WP_282588547.1">
    <property type="nucleotide sequence ID" value="NZ_JAMOIM010000042.1"/>
</dbReference>
<dbReference type="Pfam" id="PF01177">
    <property type="entry name" value="Asp_Glu_race"/>
    <property type="match status" value="1"/>
</dbReference>
<dbReference type="InterPro" id="IPR053714">
    <property type="entry name" value="Iso_Racemase_Enz_sf"/>
</dbReference>
<dbReference type="EMBL" id="JAMOIM010000042">
    <property type="protein sequence ID" value="MCW6512171.1"/>
    <property type="molecule type" value="Genomic_DNA"/>
</dbReference>
<name>A0AA41Z0X5_9HYPH</name>
<keyword evidence="3" id="KW-1185">Reference proteome</keyword>
<dbReference type="PANTHER" id="PTHR28047:SF5">
    <property type="entry name" value="PROTEIN DCG1"/>
    <property type="match status" value="1"/>
</dbReference>
<evidence type="ECO:0000313" key="2">
    <source>
        <dbReference type="EMBL" id="MCW6512171.1"/>
    </source>
</evidence>
<dbReference type="Proteomes" id="UP001165667">
    <property type="component" value="Unassembled WGS sequence"/>
</dbReference>
<dbReference type="GO" id="GO:0047661">
    <property type="term" value="F:amino-acid racemase activity"/>
    <property type="evidence" value="ECO:0007669"/>
    <property type="project" value="InterPro"/>
</dbReference>
<comment type="similarity">
    <text evidence="1">Belongs to the HyuE racemase family.</text>
</comment>
<dbReference type="PANTHER" id="PTHR28047">
    <property type="entry name" value="PROTEIN DCG1"/>
    <property type="match status" value="1"/>
</dbReference>
<evidence type="ECO:0000256" key="1">
    <source>
        <dbReference type="ARBA" id="ARBA00038414"/>
    </source>
</evidence>